<protein>
    <submittedName>
        <fullName evidence="1">DsrE family protein</fullName>
    </submittedName>
</protein>
<dbReference type="Pfam" id="PF02635">
    <property type="entry name" value="DsrE"/>
    <property type="match status" value="1"/>
</dbReference>
<dbReference type="EMBL" id="JBHFNS010000073">
    <property type="protein sequence ID" value="MFB2937403.1"/>
    <property type="molecule type" value="Genomic_DNA"/>
</dbReference>
<dbReference type="Proteomes" id="UP001576776">
    <property type="component" value="Unassembled WGS sequence"/>
</dbReference>
<evidence type="ECO:0000313" key="1">
    <source>
        <dbReference type="EMBL" id="MFB2937403.1"/>
    </source>
</evidence>
<reference evidence="1 2" key="1">
    <citation type="submission" date="2024-09" db="EMBL/GenBank/DDBJ databases">
        <title>Floridaenema gen nov. (Aerosakkonemataceae, Aerosakkonematales ord. nov., Cyanobacteria) from benthic tropical and subtropical fresh waters, with the description of four new species.</title>
        <authorList>
            <person name="Moretto J.A."/>
            <person name="Berthold D.E."/>
            <person name="Lefler F.W."/>
            <person name="Huang I.-S."/>
            <person name="Laughinghouse H. IV."/>
        </authorList>
    </citation>
    <scope>NUCLEOTIDE SEQUENCE [LARGE SCALE GENOMIC DNA]</scope>
    <source>
        <strain evidence="1 2">BLCC-F154</strain>
    </source>
</reference>
<name>A0ABV4YFU0_9CYAN</name>
<dbReference type="RefSeq" id="WP_413258887.1">
    <property type="nucleotide sequence ID" value="NZ_JBHFNS010000073.1"/>
</dbReference>
<proteinExistence type="predicted"/>
<gene>
    <name evidence="1" type="ORF">ACE1B6_19320</name>
</gene>
<accession>A0ABV4YFU0</accession>
<keyword evidence="2" id="KW-1185">Reference proteome</keyword>
<organism evidence="1 2">
    <name type="scientific">Floridaenema fluviatile BLCC-F154</name>
    <dbReference type="NCBI Taxonomy" id="3153640"/>
    <lineage>
        <taxon>Bacteria</taxon>
        <taxon>Bacillati</taxon>
        <taxon>Cyanobacteriota</taxon>
        <taxon>Cyanophyceae</taxon>
        <taxon>Oscillatoriophycideae</taxon>
        <taxon>Aerosakkonematales</taxon>
        <taxon>Aerosakkonemataceae</taxon>
        <taxon>Floridanema</taxon>
        <taxon>Floridanema fluviatile</taxon>
    </lineage>
</organism>
<dbReference type="InterPro" id="IPR003787">
    <property type="entry name" value="Sulphur_relay_DsrE/F-like"/>
</dbReference>
<dbReference type="SUPFAM" id="SSF75169">
    <property type="entry name" value="DsrEFH-like"/>
    <property type="match status" value="1"/>
</dbReference>
<dbReference type="InterPro" id="IPR027396">
    <property type="entry name" value="DsrEFH-like"/>
</dbReference>
<sequence>MNTQNPWHKSFVVLGITTLILGVATYQVKGAKVFQNQQTETISQATTVKDGVFIHVSHGTDNPQRLLMALTMADKMSEDKDVLIYFDIKGVEAVVNNSQDITFRDFPSSKTLLKKLADKGVKLQVCPTCLKAAGKTPTDLMSGANIANKANFFNFTQGRIITLDY</sequence>
<comment type="caution">
    <text evidence="1">The sequence shown here is derived from an EMBL/GenBank/DDBJ whole genome shotgun (WGS) entry which is preliminary data.</text>
</comment>
<dbReference type="Gene3D" id="3.40.1260.10">
    <property type="entry name" value="DsrEFH-like"/>
    <property type="match status" value="1"/>
</dbReference>
<evidence type="ECO:0000313" key="2">
    <source>
        <dbReference type="Proteomes" id="UP001576776"/>
    </source>
</evidence>